<evidence type="ECO:0000256" key="1">
    <source>
        <dbReference type="SAM" id="Phobius"/>
    </source>
</evidence>
<dbReference type="KEGG" id="byl:A4V09_04040"/>
<feature type="transmembrane region" description="Helical" evidence="1">
    <location>
        <begin position="146"/>
        <end position="164"/>
    </location>
</feature>
<gene>
    <name evidence="2" type="ORF">A4V09_04040</name>
</gene>
<feature type="transmembrane region" description="Helical" evidence="1">
    <location>
        <begin position="21"/>
        <end position="43"/>
    </location>
</feature>
<keyword evidence="1" id="KW-0472">Membrane</keyword>
<evidence type="ECO:0000313" key="3">
    <source>
        <dbReference type="Proteomes" id="UP000092574"/>
    </source>
</evidence>
<name>A0A1C7I7U7_9FIRM</name>
<keyword evidence="1" id="KW-0812">Transmembrane</keyword>
<reference evidence="2" key="1">
    <citation type="submission" date="2017-04" db="EMBL/GenBank/DDBJ databases">
        <title>Complete Genome Sequences of Twelve Strains of a Stable Defined Moderately Diverse Mouse Microbiota 2 (sDMDMm2).</title>
        <authorList>
            <person name="Uchimura Y."/>
            <person name="Wyss M."/>
            <person name="Brugiroux S."/>
            <person name="Limenitakis J.P."/>
            <person name="Stecher B."/>
            <person name="McCoy K.D."/>
            <person name="Macpherson A.J."/>
        </authorList>
    </citation>
    <scope>NUCLEOTIDE SEQUENCE</scope>
    <source>
        <strain evidence="2">YL58</strain>
    </source>
</reference>
<accession>A0A1C7I7U7</accession>
<dbReference type="EMBL" id="CP015405">
    <property type="protein sequence ID" value="ANU75004.1"/>
    <property type="molecule type" value="Genomic_DNA"/>
</dbReference>
<dbReference type="Proteomes" id="UP000092574">
    <property type="component" value="Chromosome"/>
</dbReference>
<feature type="transmembrane region" description="Helical" evidence="1">
    <location>
        <begin position="292"/>
        <end position="318"/>
    </location>
</feature>
<protein>
    <submittedName>
        <fullName evidence="2">ABC transporter permease</fullName>
    </submittedName>
</protein>
<keyword evidence="1" id="KW-1133">Transmembrane helix</keyword>
<feature type="transmembrane region" description="Helical" evidence="1">
    <location>
        <begin position="221"/>
        <end position="243"/>
    </location>
</feature>
<dbReference type="OrthoDB" id="1934624at2"/>
<sequence>MGHALLSLVKKDLRLMMASKFFLLALGSLILYSCYIHLVYVRLDQGIYPVYLYDPHSLQSVAAPKTVKADTLKQLHEACSDGYSVGIDASGQIPRIYMVSSGLESTDNSRAAYAVSLLSSTDPTKAEIIGSHDKEMKSRREITCEFLFFELSAVGFLGLASTLYKEKQMGVIRVHSTLPVSRAAFILTKLTLFVLADLIFSVLLTLINLGPLEGFSVLPAVMVQAGILSAVMALTGFFSAICLQGFRQFSLLYLVFAVFITTPVFLAGQTGISWDWIVYHPMYHLFMAMKYAYFGVKPAGILYYTACTAAIILLFTAVRQALVREMAKEG</sequence>
<feature type="transmembrane region" description="Helical" evidence="1">
    <location>
        <begin position="250"/>
        <end position="272"/>
    </location>
</feature>
<proteinExistence type="predicted"/>
<keyword evidence="3" id="KW-1185">Reference proteome</keyword>
<dbReference type="AlphaFoldDB" id="A0A1C7I7U7"/>
<dbReference type="RefSeq" id="WP_065541222.1">
    <property type="nucleotide sequence ID" value="NZ_CP015405.2"/>
</dbReference>
<organism evidence="2 3">
    <name type="scientific">Blautia pseudococcoides</name>
    <dbReference type="NCBI Taxonomy" id="1796616"/>
    <lineage>
        <taxon>Bacteria</taxon>
        <taxon>Bacillati</taxon>
        <taxon>Bacillota</taxon>
        <taxon>Clostridia</taxon>
        <taxon>Lachnospirales</taxon>
        <taxon>Lachnospiraceae</taxon>
        <taxon>Blautia</taxon>
    </lineage>
</organism>
<evidence type="ECO:0000313" key="2">
    <source>
        <dbReference type="EMBL" id="ANU75004.1"/>
    </source>
</evidence>
<dbReference type="STRING" id="1796616.A4V09_04040"/>
<feature type="transmembrane region" description="Helical" evidence="1">
    <location>
        <begin position="185"/>
        <end position="209"/>
    </location>
</feature>